<feature type="region of interest" description="Disordered" evidence="1">
    <location>
        <begin position="117"/>
        <end position="153"/>
    </location>
</feature>
<gene>
    <name evidence="2" type="ORF">sS8_3362</name>
</gene>
<dbReference type="AlphaFoldDB" id="A0A250KUH1"/>
<evidence type="ECO:0000313" key="3">
    <source>
        <dbReference type="Proteomes" id="UP000266313"/>
    </source>
</evidence>
<dbReference type="Proteomes" id="UP000266313">
    <property type="component" value="Chromosome"/>
</dbReference>
<name>A0A250KUH1_9GAMM</name>
<evidence type="ECO:0000256" key="1">
    <source>
        <dbReference type="SAM" id="MobiDB-lite"/>
    </source>
</evidence>
<dbReference type="EMBL" id="AP017928">
    <property type="protein sequence ID" value="BBA35300.1"/>
    <property type="molecule type" value="Genomic_DNA"/>
</dbReference>
<accession>A0A250KUH1</accession>
<keyword evidence="3" id="KW-1185">Reference proteome</keyword>
<sequence>MIYDKFSKITDDRIVASLIGMPKAKFTALVKVFESAAQAIDRERVEKGEIKHVKQGGPNRLLKFASMPSALPLIGGLIFSAEGPFSSEIPVLAGFHPPAWGFLPPFGEFWADARLGRRPSPAEQPTQPGQVVGGESEHGLGRHLLQTPEPGLA</sequence>
<evidence type="ECO:0000313" key="2">
    <source>
        <dbReference type="EMBL" id="BBA35300.1"/>
    </source>
</evidence>
<protein>
    <submittedName>
        <fullName evidence="2">Uncharacterized protein</fullName>
    </submittedName>
</protein>
<organism evidence="2 3">
    <name type="scientific">Methylocaldum marinum</name>
    <dbReference type="NCBI Taxonomy" id="1432792"/>
    <lineage>
        <taxon>Bacteria</taxon>
        <taxon>Pseudomonadati</taxon>
        <taxon>Pseudomonadota</taxon>
        <taxon>Gammaproteobacteria</taxon>
        <taxon>Methylococcales</taxon>
        <taxon>Methylococcaceae</taxon>
        <taxon>Methylocaldum</taxon>
    </lineage>
</organism>
<dbReference type="KEGG" id="mmai:sS8_3362"/>
<reference evidence="2 3" key="1">
    <citation type="submission" date="2016-12" db="EMBL/GenBank/DDBJ databases">
        <title>Genome sequencing of Methylocaldum marinum.</title>
        <authorList>
            <person name="Takeuchi M."/>
            <person name="Kamagata Y."/>
            <person name="Hiraoka S."/>
            <person name="Oshima K."/>
            <person name="Hattori M."/>
            <person name="Iwasaki W."/>
        </authorList>
    </citation>
    <scope>NUCLEOTIDE SEQUENCE [LARGE SCALE GENOMIC DNA]</scope>
    <source>
        <strain evidence="2 3">S8</strain>
    </source>
</reference>
<proteinExistence type="predicted"/>